<dbReference type="FunFam" id="3.40.50.1100:FF:000016">
    <property type="entry name" value="Cysteine synthase A"/>
    <property type="match status" value="1"/>
</dbReference>
<dbReference type="GO" id="GO:0016740">
    <property type="term" value="F:transferase activity"/>
    <property type="evidence" value="ECO:0007669"/>
    <property type="project" value="UniProtKB-KW"/>
</dbReference>
<keyword evidence="5" id="KW-0663">Pyridoxal phosphate</keyword>
<feature type="domain" description="Tryptophan synthase beta chain-like PALP" evidence="7">
    <location>
        <begin position="13"/>
        <end position="236"/>
    </location>
</feature>
<protein>
    <recommendedName>
        <fullName evidence="7">Tryptophan synthase beta chain-like PALP domain-containing protein</fullName>
    </recommendedName>
</protein>
<dbReference type="CDD" id="cd01561">
    <property type="entry name" value="CBS_like"/>
    <property type="match status" value="1"/>
</dbReference>
<gene>
    <name evidence="8" type="ORF">FNF27_07839</name>
</gene>
<dbReference type="Pfam" id="PF00291">
    <property type="entry name" value="PALP"/>
    <property type="match status" value="2"/>
</dbReference>
<dbReference type="GO" id="GO:0019344">
    <property type="term" value="P:cysteine biosynthetic process"/>
    <property type="evidence" value="ECO:0007669"/>
    <property type="project" value="UniProtKB-KW"/>
</dbReference>
<organism evidence="8 9">
    <name type="scientific">Cafeteria roenbergensis</name>
    <name type="common">Marine flagellate</name>
    <dbReference type="NCBI Taxonomy" id="33653"/>
    <lineage>
        <taxon>Eukaryota</taxon>
        <taxon>Sar</taxon>
        <taxon>Stramenopiles</taxon>
        <taxon>Bigyra</taxon>
        <taxon>Opalozoa</taxon>
        <taxon>Bicosoecida</taxon>
        <taxon>Cafeteriaceae</taxon>
        <taxon>Cafeteria</taxon>
    </lineage>
</organism>
<comment type="caution">
    <text evidence="8">The sequence shown here is derived from an EMBL/GenBank/DDBJ whole genome shotgun (WGS) entry which is preliminary data.</text>
</comment>
<dbReference type="EMBL" id="VLTO01000105">
    <property type="protein sequence ID" value="KAA0164121.1"/>
    <property type="molecule type" value="Genomic_DNA"/>
</dbReference>
<keyword evidence="3" id="KW-0028">Amino-acid biosynthesis</keyword>
<dbReference type="OrthoDB" id="10259545at2759"/>
<sequence>MLARAARSWPALVGATTLIRVASLSEETGCEILVKAEHLNPVGSPKDRVALRAVCDAVACGRLRPGGTIVEGTSGSTGISLAALARCIGLRCEVFVQDDASSDKVAALRRLGAEVVLVPAQSIVSRDHYVNRARARGAEPGCLFVDQFETACNARAHEEGTGPEILAAVPGGRVHAFVMGAGTGGTLAGVSRALKRARGGDPAPATSCGNAAGCGGELAAAGAPADVPRSAEAAAGRAVESSAAAAGGAAGAAGPDALTSSMAARIRDAVKRTGVAVVLADPPGSALYHRAAHGTAFAEEQAERTVRRNRYDTVVEGIGLDRVTANLRRAVLDAAVRVSDEEAVTMSRQLAERDGLFLGSTSAVHCEAARQVALALGPGHTVVTMACDSGERHTTRFWSDAFLRDAGLLPQAA</sequence>
<dbReference type="InterPro" id="IPR036052">
    <property type="entry name" value="TrpB-like_PALP_sf"/>
</dbReference>
<evidence type="ECO:0000256" key="1">
    <source>
        <dbReference type="ARBA" id="ARBA00001933"/>
    </source>
</evidence>
<dbReference type="InterPro" id="IPR050214">
    <property type="entry name" value="Cys_Synth/Cystath_Beta-Synth"/>
</dbReference>
<evidence type="ECO:0000313" key="9">
    <source>
        <dbReference type="Proteomes" id="UP000322899"/>
    </source>
</evidence>
<dbReference type="AlphaFoldDB" id="A0A5A8DJU6"/>
<evidence type="ECO:0000256" key="6">
    <source>
        <dbReference type="ARBA" id="ARBA00023192"/>
    </source>
</evidence>
<evidence type="ECO:0000256" key="2">
    <source>
        <dbReference type="ARBA" id="ARBA00007103"/>
    </source>
</evidence>
<dbReference type="SUPFAM" id="SSF53686">
    <property type="entry name" value="Tryptophan synthase beta subunit-like PLP-dependent enzymes"/>
    <property type="match status" value="1"/>
</dbReference>
<dbReference type="Proteomes" id="UP000322899">
    <property type="component" value="Unassembled WGS sequence"/>
</dbReference>
<proteinExistence type="inferred from homology"/>
<evidence type="ECO:0000256" key="5">
    <source>
        <dbReference type="ARBA" id="ARBA00022898"/>
    </source>
</evidence>
<dbReference type="Gene3D" id="3.40.50.1100">
    <property type="match status" value="2"/>
</dbReference>
<evidence type="ECO:0000256" key="4">
    <source>
        <dbReference type="ARBA" id="ARBA00022679"/>
    </source>
</evidence>
<dbReference type="PANTHER" id="PTHR10314">
    <property type="entry name" value="CYSTATHIONINE BETA-SYNTHASE"/>
    <property type="match status" value="1"/>
</dbReference>
<reference evidence="8 9" key="1">
    <citation type="submission" date="2019-07" db="EMBL/GenBank/DDBJ databases">
        <title>Genomes of Cafeteria roenbergensis.</title>
        <authorList>
            <person name="Fischer M.G."/>
            <person name="Hackl T."/>
            <person name="Roman M."/>
        </authorList>
    </citation>
    <scope>NUCLEOTIDE SEQUENCE [LARGE SCALE GENOMIC DNA]</scope>
    <source>
        <strain evidence="8 9">E4-10P</strain>
    </source>
</reference>
<evidence type="ECO:0000256" key="3">
    <source>
        <dbReference type="ARBA" id="ARBA00022605"/>
    </source>
</evidence>
<dbReference type="InterPro" id="IPR001926">
    <property type="entry name" value="TrpB-like_PALP"/>
</dbReference>
<evidence type="ECO:0000259" key="7">
    <source>
        <dbReference type="Pfam" id="PF00291"/>
    </source>
</evidence>
<comment type="similarity">
    <text evidence="2">Belongs to the cysteine synthase/cystathionine beta-synthase family.</text>
</comment>
<accession>A0A5A8DJU6</accession>
<evidence type="ECO:0000313" key="8">
    <source>
        <dbReference type="EMBL" id="KAA0164121.1"/>
    </source>
</evidence>
<keyword evidence="4" id="KW-0808">Transferase</keyword>
<name>A0A5A8DJU6_CAFRO</name>
<comment type="cofactor">
    <cofactor evidence="1">
        <name>pyridoxal 5'-phosphate</name>
        <dbReference type="ChEBI" id="CHEBI:597326"/>
    </cofactor>
</comment>
<feature type="domain" description="Tryptophan synthase beta chain-like PALP" evidence="7">
    <location>
        <begin position="258"/>
        <end position="388"/>
    </location>
</feature>
<keyword evidence="6" id="KW-0198">Cysteine biosynthesis</keyword>